<sequence>MSSRSATDSGTAVSLRRDGRRSRRSGIRTTGCHGQCTRRSIRADAVASVPQEVPRGQGRRPSRHRLEVVHSEETVDVVLIGGGIMSATLGSLLSRLQPDWSIRVYERLGEVAQESSNAWNNAGTGHAALCELNYMPEGKDGTVDPAKAVSINEQFQISRQYWAHLVSTGALPSPNRFINSTPHMTFVHGAKNIEYLRKRVAALDGQPLFPDLEYTERHEQIAEWTPLLAKKRNPKQKVAATRIAAGTDVDFGALTRFLFDDLKSRGGEVVTDTQVTWLKRQNDGAWKLKLRRLVGNTPDEVRARFVFVGAGGGALALLQHSGIPEIKGFGGFPISGQFLRTTNPKLVAQHQAKVYGKAAVGAPPMSVPHLDTRVVDGETALLFGPYAGFTPKFLKRSTWFDLPFSVRAHNLGVMLQVAFRNFDLVKYLVGELMATREKKLDALREFMPTAKREDWELITAGQRVQVMKRDGDKGGVLQFGTEVITGADGTIAGLLGASPGASTAAPIMLDVLQRCFPDRFAGWEPKLREMIPSYGTKLSDDPKAAAASLAETARVLQLQA</sequence>
<evidence type="ECO:0000313" key="11">
    <source>
        <dbReference type="Proteomes" id="UP000324678"/>
    </source>
</evidence>
<keyword evidence="5 8" id="KW-0285">Flavoprotein</keyword>
<dbReference type="NCBIfam" id="NF003606">
    <property type="entry name" value="PRK05257.2-1"/>
    <property type="match status" value="1"/>
</dbReference>
<evidence type="ECO:0000256" key="8">
    <source>
        <dbReference type="HAMAP-Rule" id="MF_00212"/>
    </source>
</evidence>
<dbReference type="KEGG" id="ail:FLP10_04055"/>
<evidence type="ECO:0000256" key="1">
    <source>
        <dbReference type="ARBA" id="ARBA00001139"/>
    </source>
</evidence>
<gene>
    <name evidence="8" type="primary">mqo</name>
    <name evidence="10" type="ORF">FLP10_04055</name>
</gene>
<dbReference type="InterPro" id="IPR036188">
    <property type="entry name" value="FAD/NAD-bd_sf"/>
</dbReference>
<dbReference type="SUPFAM" id="SSF51905">
    <property type="entry name" value="FAD/NAD(P)-binding domain"/>
    <property type="match status" value="1"/>
</dbReference>
<dbReference type="PANTHER" id="PTHR43104:SF2">
    <property type="entry name" value="L-2-HYDROXYGLUTARATE DEHYDROGENASE, MITOCHONDRIAL"/>
    <property type="match status" value="1"/>
</dbReference>
<feature type="region of interest" description="Disordered" evidence="9">
    <location>
        <begin position="1"/>
        <end position="34"/>
    </location>
</feature>
<dbReference type="NCBIfam" id="NF003603">
    <property type="entry name" value="PRK05257.1-1"/>
    <property type="match status" value="1"/>
</dbReference>
<evidence type="ECO:0000256" key="5">
    <source>
        <dbReference type="ARBA" id="ARBA00022630"/>
    </source>
</evidence>
<dbReference type="GO" id="GO:0008924">
    <property type="term" value="F:L-malate dehydrogenase (quinone) activity"/>
    <property type="evidence" value="ECO:0007669"/>
    <property type="project" value="UniProtKB-UniRule"/>
</dbReference>
<evidence type="ECO:0000256" key="2">
    <source>
        <dbReference type="ARBA" id="ARBA00001974"/>
    </source>
</evidence>
<dbReference type="GO" id="GO:0047545">
    <property type="term" value="F:(S)-2-hydroxyglutarate dehydrogenase activity"/>
    <property type="evidence" value="ECO:0007669"/>
    <property type="project" value="TreeGrafter"/>
</dbReference>
<proteinExistence type="inferred from homology"/>
<dbReference type="UniPathway" id="UPA00223">
    <property type="reaction ID" value="UER01008"/>
</dbReference>
<dbReference type="NCBIfam" id="NF003609">
    <property type="entry name" value="PRK05257.2-5"/>
    <property type="match status" value="1"/>
</dbReference>
<keyword evidence="7 8" id="KW-0560">Oxidoreductase</keyword>
<accession>A0A5C1YE22</accession>
<dbReference type="EMBL" id="CP043505">
    <property type="protein sequence ID" value="QEO13685.1"/>
    <property type="molecule type" value="Genomic_DNA"/>
</dbReference>
<protein>
    <recommendedName>
        <fullName evidence="8">Probable malate:quinone oxidoreductase</fullName>
        <ecNumber evidence="8">1.1.5.4</ecNumber>
    </recommendedName>
    <alternativeName>
        <fullName evidence="8">MQO</fullName>
    </alternativeName>
    <alternativeName>
        <fullName evidence="8">Malate dehydrogenase [quinone]</fullName>
    </alternativeName>
</protein>
<keyword evidence="6 8" id="KW-0274">FAD</keyword>
<dbReference type="PANTHER" id="PTHR43104">
    <property type="entry name" value="L-2-HYDROXYGLUTARATE DEHYDROGENASE, MITOCHONDRIAL"/>
    <property type="match status" value="1"/>
</dbReference>
<evidence type="ECO:0000313" key="10">
    <source>
        <dbReference type="EMBL" id="QEO13685.1"/>
    </source>
</evidence>
<dbReference type="EC" id="1.1.5.4" evidence="8"/>
<evidence type="ECO:0000256" key="4">
    <source>
        <dbReference type="ARBA" id="ARBA00022532"/>
    </source>
</evidence>
<dbReference type="Gene3D" id="3.30.9.10">
    <property type="entry name" value="D-Amino Acid Oxidase, subunit A, domain 2"/>
    <property type="match status" value="1"/>
</dbReference>
<comment type="pathway">
    <text evidence="3 8">Carbohydrate metabolism; tricarboxylic acid cycle; oxaloacetate from (S)-malate (quinone route): step 1/1.</text>
</comment>
<dbReference type="AlphaFoldDB" id="A0A5C1YE22"/>
<evidence type="ECO:0000256" key="6">
    <source>
        <dbReference type="ARBA" id="ARBA00022827"/>
    </source>
</evidence>
<name>A0A5C1YE22_9MICO</name>
<keyword evidence="4 8" id="KW-0816">Tricarboxylic acid cycle</keyword>
<evidence type="ECO:0000256" key="7">
    <source>
        <dbReference type="ARBA" id="ARBA00023002"/>
    </source>
</evidence>
<dbReference type="NCBIfam" id="NF003611">
    <property type="entry name" value="PRK05257.3-2"/>
    <property type="match status" value="1"/>
</dbReference>
<dbReference type="NCBIfam" id="TIGR01320">
    <property type="entry name" value="mal_quin_oxido"/>
    <property type="match status" value="1"/>
</dbReference>
<comment type="cofactor">
    <cofactor evidence="2 8">
        <name>FAD</name>
        <dbReference type="ChEBI" id="CHEBI:57692"/>
    </cofactor>
</comment>
<dbReference type="HAMAP" id="MF_00212">
    <property type="entry name" value="MQO"/>
    <property type="match status" value="1"/>
</dbReference>
<dbReference type="GO" id="GO:0006099">
    <property type="term" value="P:tricarboxylic acid cycle"/>
    <property type="evidence" value="ECO:0007669"/>
    <property type="project" value="UniProtKB-UniRule"/>
</dbReference>
<dbReference type="Pfam" id="PF06039">
    <property type="entry name" value="Mqo"/>
    <property type="match status" value="1"/>
</dbReference>
<dbReference type="InterPro" id="IPR006231">
    <property type="entry name" value="MQO"/>
</dbReference>
<comment type="catalytic activity">
    <reaction evidence="1 8">
        <text>(S)-malate + a quinone = a quinol + oxaloacetate</text>
        <dbReference type="Rhea" id="RHEA:46012"/>
        <dbReference type="ChEBI" id="CHEBI:15589"/>
        <dbReference type="ChEBI" id="CHEBI:16452"/>
        <dbReference type="ChEBI" id="CHEBI:24646"/>
        <dbReference type="ChEBI" id="CHEBI:132124"/>
        <dbReference type="EC" id="1.1.5.4"/>
    </reaction>
</comment>
<feature type="compositionally biased region" description="Polar residues" evidence="9">
    <location>
        <begin position="1"/>
        <end position="12"/>
    </location>
</feature>
<dbReference type="NCBIfam" id="NF009875">
    <property type="entry name" value="PRK13339.1"/>
    <property type="match status" value="1"/>
</dbReference>
<comment type="similarity">
    <text evidence="8">Belongs to the MQO family.</text>
</comment>
<dbReference type="OrthoDB" id="9763983at2"/>
<dbReference type="NCBIfam" id="NF003605">
    <property type="entry name" value="PRK05257.1-4"/>
    <property type="match status" value="1"/>
</dbReference>
<dbReference type="Proteomes" id="UP000324678">
    <property type="component" value="Chromosome"/>
</dbReference>
<evidence type="ECO:0000256" key="3">
    <source>
        <dbReference type="ARBA" id="ARBA00005012"/>
    </source>
</evidence>
<evidence type="ECO:0000256" key="9">
    <source>
        <dbReference type="SAM" id="MobiDB-lite"/>
    </source>
</evidence>
<dbReference type="NCBIfam" id="NF003610">
    <property type="entry name" value="PRK05257.3-1"/>
    <property type="match status" value="1"/>
</dbReference>
<dbReference type="Gene3D" id="3.50.50.60">
    <property type="entry name" value="FAD/NAD(P)-binding domain"/>
    <property type="match status" value="1"/>
</dbReference>
<reference evidence="10 11" key="1">
    <citation type="submission" date="2019-09" db="EMBL/GenBank/DDBJ databases">
        <title>Genome sequencing of strain KACC 19306.</title>
        <authorList>
            <person name="Heo J."/>
            <person name="Kim S.-J."/>
            <person name="Kim J.-S."/>
            <person name="Hong S.-B."/>
            <person name="Kwon S.-W."/>
        </authorList>
    </citation>
    <scope>NUCLEOTIDE SEQUENCE [LARGE SCALE GENOMIC DNA]</scope>
    <source>
        <strain evidence="10 11">KACC 19306</strain>
    </source>
</reference>
<keyword evidence="11" id="KW-1185">Reference proteome</keyword>
<organism evidence="10 11">
    <name type="scientific">Agromyces intestinalis</name>
    <dbReference type="NCBI Taxonomy" id="2592652"/>
    <lineage>
        <taxon>Bacteria</taxon>
        <taxon>Bacillati</taxon>
        <taxon>Actinomycetota</taxon>
        <taxon>Actinomycetes</taxon>
        <taxon>Micrococcales</taxon>
        <taxon>Microbacteriaceae</taxon>
        <taxon>Agromyces</taxon>
    </lineage>
</organism>